<dbReference type="STRING" id="642492.Clole_1799"/>
<dbReference type="PANTHER" id="PTHR30510:SF2">
    <property type="entry name" value="UPF0229 PROTEIN YEAH"/>
    <property type="match status" value="1"/>
</dbReference>
<proteinExistence type="predicted"/>
<keyword evidence="3" id="KW-1185">Reference proteome</keyword>
<feature type="compositionally biased region" description="Basic and acidic residues" evidence="1">
    <location>
        <begin position="8"/>
        <end position="22"/>
    </location>
</feature>
<evidence type="ECO:0000313" key="2">
    <source>
        <dbReference type="EMBL" id="ADZ83522.1"/>
    </source>
</evidence>
<evidence type="ECO:0000313" key="3">
    <source>
        <dbReference type="Proteomes" id="UP000008467"/>
    </source>
</evidence>
<feature type="compositionally biased region" description="Basic and acidic residues" evidence="1">
    <location>
        <begin position="80"/>
        <end position="99"/>
    </location>
</feature>
<dbReference type="HOGENOM" id="CLU_049702_2_0_9"/>
<dbReference type="KEGG" id="cle:Clole_1799"/>
<dbReference type="CDD" id="cd00198">
    <property type="entry name" value="vWFA"/>
    <property type="match status" value="1"/>
</dbReference>
<dbReference type="PANTHER" id="PTHR30510">
    <property type="entry name" value="UPF0229 PROTEIN YEAH"/>
    <property type="match status" value="1"/>
</dbReference>
<dbReference type="AlphaFoldDB" id="F2JN68"/>
<dbReference type="Proteomes" id="UP000008467">
    <property type="component" value="Chromosome"/>
</dbReference>
<dbReference type="Gene3D" id="3.40.50.410">
    <property type="entry name" value="von Willebrand factor, type A domain"/>
    <property type="match status" value="1"/>
</dbReference>
<dbReference type="SUPFAM" id="SSF53300">
    <property type="entry name" value="vWA-like"/>
    <property type="match status" value="1"/>
</dbReference>
<dbReference type="eggNOG" id="COG2718">
    <property type="taxonomic scope" value="Bacteria"/>
</dbReference>
<dbReference type="RefSeq" id="WP_013656819.1">
    <property type="nucleotide sequence ID" value="NC_015275.1"/>
</dbReference>
<feature type="region of interest" description="Disordered" evidence="1">
    <location>
        <begin position="74"/>
        <end position="105"/>
    </location>
</feature>
<name>F2JN68_CELLD</name>
<dbReference type="Pfam" id="PF04285">
    <property type="entry name" value="DUF444"/>
    <property type="match status" value="1"/>
</dbReference>
<dbReference type="EMBL" id="CP002582">
    <property type="protein sequence ID" value="ADZ83522.1"/>
    <property type="molecule type" value="Genomic_DNA"/>
</dbReference>
<organism evidence="2 3">
    <name type="scientific">Cellulosilyticum lentocellum (strain ATCC 49066 / DSM 5427 / NCIMB 11756 / RHM5)</name>
    <name type="common">Clostridium lentocellum</name>
    <dbReference type="NCBI Taxonomy" id="642492"/>
    <lineage>
        <taxon>Bacteria</taxon>
        <taxon>Bacillati</taxon>
        <taxon>Bacillota</taxon>
        <taxon>Clostridia</taxon>
        <taxon>Lachnospirales</taxon>
        <taxon>Cellulosilyticaceae</taxon>
        <taxon>Cellulosilyticum</taxon>
    </lineage>
</organism>
<feature type="region of interest" description="Disordered" evidence="1">
    <location>
        <begin position="1"/>
        <end position="22"/>
    </location>
</feature>
<sequence>MTTIFKEFQPHSRDRSVEDRRRHRELVEKSIKDNIGSIISDESIIGKAKNKKIKIPIKGLKEYYFKHGRNQKGVISGTGEEEKGKKIPKKEYGEGKAGDEGAGNDEGEEIYETEITVEEAIHYLFEDISLPYLEHKQFNEIETQYGSKRNGVRDKGARCRLSKKHTVIEKIKREKRQQKTYSEIGQSFNAQDRIPFHQDDLKYFYKKPKLKRDSNAVVICIMDTSGSMGQTKKYLARSFYFLLYQFLSIKYIHVEIAFVAHTTVAKEVSEDDFFHRGESGGTYISSGYEKALELIEERYHPSKWNIYTFHCSDGDNWGEDNDRAVQLANELCDVCNLFGYGEIKTSTYTSTIMSRYLEDVKKANFTAVKITRKEEVWTAFVEMLAIESKAKLAKGGE</sequence>
<reference evidence="2 3" key="1">
    <citation type="journal article" date="2011" name="J. Bacteriol.">
        <title>Complete genome sequence of the cellulose-degrading bacterium Cellulosilyticum lentocellum.</title>
        <authorList>
            <consortium name="US DOE Joint Genome Institute"/>
            <person name="Miller D.A."/>
            <person name="Suen G."/>
            <person name="Bruce D."/>
            <person name="Copeland A."/>
            <person name="Cheng J.F."/>
            <person name="Detter C."/>
            <person name="Goodwin L.A."/>
            <person name="Han C.S."/>
            <person name="Hauser L.J."/>
            <person name="Land M.L."/>
            <person name="Lapidus A."/>
            <person name="Lucas S."/>
            <person name="Meincke L."/>
            <person name="Pitluck S."/>
            <person name="Tapia R."/>
            <person name="Teshima H."/>
            <person name="Woyke T."/>
            <person name="Fox B.G."/>
            <person name="Angert E.R."/>
            <person name="Currie C.R."/>
        </authorList>
    </citation>
    <scope>NUCLEOTIDE SEQUENCE [LARGE SCALE GENOMIC DNA]</scope>
    <source>
        <strain evidence="3">ATCC 49066 / DSM 5427 / NCIMB 11756 / RHM5</strain>
    </source>
</reference>
<protein>
    <submittedName>
        <fullName evidence="2">Uncharacterized protein</fullName>
    </submittedName>
</protein>
<gene>
    <name evidence="2" type="ordered locus">Clole_1799</name>
</gene>
<dbReference type="InterPro" id="IPR014230">
    <property type="entry name" value="Spore_YhbH"/>
</dbReference>
<dbReference type="InterPro" id="IPR006698">
    <property type="entry name" value="UPF0229"/>
</dbReference>
<accession>F2JN68</accession>
<dbReference type="NCBIfam" id="TIGR02877">
    <property type="entry name" value="spore_yhbH"/>
    <property type="match status" value="1"/>
</dbReference>
<dbReference type="InterPro" id="IPR036465">
    <property type="entry name" value="vWFA_dom_sf"/>
</dbReference>
<evidence type="ECO:0000256" key="1">
    <source>
        <dbReference type="SAM" id="MobiDB-lite"/>
    </source>
</evidence>